<comment type="caution">
    <text evidence="3">The sequence shown here is derived from an EMBL/GenBank/DDBJ whole genome shotgun (WGS) entry which is preliminary data.</text>
</comment>
<keyword evidence="4" id="KW-1185">Reference proteome</keyword>
<accession>A0A9W9LM20</accession>
<reference evidence="3" key="1">
    <citation type="submission" date="2022-11" db="EMBL/GenBank/DDBJ databases">
        <authorList>
            <person name="Petersen C."/>
        </authorList>
    </citation>
    <scope>NUCLEOTIDE SEQUENCE</scope>
    <source>
        <strain evidence="3">IBT 21917</strain>
    </source>
</reference>
<dbReference type="OrthoDB" id="1933717at2759"/>
<evidence type="ECO:0000256" key="2">
    <source>
        <dbReference type="ARBA" id="ARBA00023002"/>
    </source>
</evidence>
<dbReference type="EMBL" id="JAPQKO010000005">
    <property type="protein sequence ID" value="KAJ5162273.1"/>
    <property type="molecule type" value="Genomic_DNA"/>
</dbReference>
<dbReference type="InterPro" id="IPR036291">
    <property type="entry name" value="NAD(P)-bd_dom_sf"/>
</dbReference>
<dbReference type="PANTHER" id="PTHR43669">
    <property type="entry name" value="5-KETO-D-GLUCONATE 5-REDUCTASE"/>
    <property type="match status" value="1"/>
</dbReference>
<dbReference type="GO" id="GO:0016491">
    <property type="term" value="F:oxidoreductase activity"/>
    <property type="evidence" value="ECO:0007669"/>
    <property type="project" value="UniProtKB-KW"/>
</dbReference>
<dbReference type="Gene3D" id="3.40.50.720">
    <property type="entry name" value="NAD(P)-binding Rossmann-like Domain"/>
    <property type="match status" value="1"/>
</dbReference>
<dbReference type="SUPFAM" id="SSF51735">
    <property type="entry name" value="NAD(P)-binding Rossmann-fold domains"/>
    <property type="match status" value="1"/>
</dbReference>
<organism evidence="3 4">
    <name type="scientific">Penicillium capsulatum</name>
    <dbReference type="NCBI Taxonomy" id="69766"/>
    <lineage>
        <taxon>Eukaryota</taxon>
        <taxon>Fungi</taxon>
        <taxon>Dikarya</taxon>
        <taxon>Ascomycota</taxon>
        <taxon>Pezizomycotina</taxon>
        <taxon>Eurotiomycetes</taxon>
        <taxon>Eurotiomycetidae</taxon>
        <taxon>Eurotiales</taxon>
        <taxon>Aspergillaceae</taxon>
        <taxon>Penicillium</taxon>
    </lineage>
</organism>
<reference evidence="3" key="2">
    <citation type="journal article" date="2023" name="IMA Fungus">
        <title>Comparative genomic study of the Penicillium genus elucidates a diverse pangenome and 15 lateral gene transfer events.</title>
        <authorList>
            <person name="Petersen C."/>
            <person name="Sorensen T."/>
            <person name="Nielsen M.R."/>
            <person name="Sondergaard T.E."/>
            <person name="Sorensen J.L."/>
            <person name="Fitzpatrick D.A."/>
            <person name="Frisvad J.C."/>
            <person name="Nielsen K.L."/>
        </authorList>
    </citation>
    <scope>NUCLEOTIDE SEQUENCE</scope>
    <source>
        <strain evidence="3">IBT 21917</strain>
    </source>
</reference>
<protein>
    <submittedName>
        <fullName evidence="3">Uncharacterized protein</fullName>
    </submittedName>
</protein>
<evidence type="ECO:0000313" key="3">
    <source>
        <dbReference type="EMBL" id="KAJ5162273.1"/>
    </source>
</evidence>
<name>A0A9W9LM20_9EURO</name>
<comment type="similarity">
    <text evidence="1">Belongs to the short-chain dehydrogenases/reductases (SDR) family.</text>
</comment>
<dbReference type="Proteomes" id="UP001146351">
    <property type="component" value="Unassembled WGS sequence"/>
</dbReference>
<evidence type="ECO:0000313" key="4">
    <source>
        <dbReference type="Proteomes" id="UP001146351"/>
    </source>
</evidence>
<keyword evidence="2" id="KW-0560">Oxidoreductase</keyword>
<evidence type="ECO:0000256" key="1">
    <source>
        <dbReference type="ARBA" id="ARBA00006484"/>
    </source>
</evidence>
<dbReference type="AlphaFoldDB" id="A0A9W9LM20"/>
<dbReference type="PRINTS" id="PR00081">
    <property type="entry name" value="GDHRDH"/>
</dbReference>
<dbReference type="CDD" id="cd05233">
    <property type="entry name" value="SDR_c"/>
    <property type="match status" value="1"/>
</dbReference>
<sequence>MATPSRQNAQNCRVFIPTLHSEPYPAIDPSTVTLGVPYVACIIGGRGAAGPGLARSYARAGATGLVLASRKLSSLDEVAAEIRTINPASKVVTTQCDISSNSDAERLAGTIQSEFNGHLDTVVVNAGFSGPIIPDVVQESPSDFQSALNVNTVGAFHAAHHLLPLLLETQSPAMSFIAICSMGAATVGGPLAHSHYCVSKAAQARLIEVISEQYADRGLFCASVHPGGMRGGLAKDVKALPKEIAHMMDDGPDLVGSFCVWLSTPNATRRRSALNGRFLSCKWDSEELEARFDDIQENDLLRFRIAVD</sequence>
<proteinExistence type="inferred from homology"/>
<dbReference type="Pfam" id="PF00106">
    <property type="entry name" value="adh_short"/>
    <property type="match status" value="1"/>
</dbReference>
<gene>
    <name evidence="3" type="ORF">N7492_007665</name>
</gene>
<dbReference type="PANTHER" id="PTHR43669:SF3">
    <property type="entry name" value="ALCOHOL DEHYDROGENASE, PUTATIVE (AFU_ORTHOLOGUE AFUA_3G03445)-RELATED"/>
    <property type="match status" value="1"/>
</dbReference>
<dbReference type="InterPro" id="IPR002347">
    <property type="entry name" value="SDR_fam"/>
</dbReference>